<dbReference type="GO" id="GO:0005929">
    <property type="term" value="C:cilium"/>
    <property type="evidence" value="ECO:0007669"/>
    <property type="project" value="TreeGrafter"/>
</dbReference>
<sequence>MNFTQMEHNDGNKYTQSLDRLQSVVRYGNYNWKMSCGLDKFAQKNAVLQRKSTYLLCSYKDKLQNACPADIKALKRNIQEDLKPKYEEIKSKDADFKEYERDLEIQPSELTIEPLKVKIWDEYRKLLELSKLESKPKASSKQPLTHVTSLPKLRIDKHHFVSRTYLKKSIMRSEVQKKILVANTNYVQFRNFELKKVYKKTVILQNISNMPARFQIKGRPYRSKFRVIVKPIVENRGIIPPGMQLRLIILFRCDDIDAPEEVLVLNVRHGRQLIIRLHGYKDPPILLGTCLIKKSSFRYLNRHNELLNQTWHPEIATSFHNLEVRYSDYYHKSLSSWMTEDDDFVSMTFDCKKVFIGEEAYVPIKFKNTGGKGRFFMMSETDWFSMNIMDVTEKNILKLSCFTVCPAYFEVDTNEEMDFHMYFSPESYGIHHLRKLKPFAKHIDERADYYVKLNTNAPDGIGQCIIAVNNTSEISMHFSWMKRNVQTNVDGIQKENYFPLELLHITPDEGIFVPTSIHYFTVTVEYKDLKPNYYFAVLQLYVEDIPVNAIPKNSGLETKECTRKRRKCSASVDIWIADLEIWLQYMMEEESRTDRTTEEILKRILEIPPHCRYAQLSYEEEEEEEVVEELEVKEEYRSTCQLVADELFYHHDLVNLRQFYLLWQEQVINMGIIRPTKTLYIGVEETYILTLKNLANNSVNYSWGETNGLDSSKMKLCICPMKGEVMAGNSQKIEITITPITEGIVQSLFIPCYVGDSRKMLMLGIECSIEPLYVTFYFPLNDDTPLEFKNNFVKVKWQVDSLKLALDMAERSKKYMKLLNKYKNREERELMNTNLDQGNILKDASAGPSIQEMVVEESGEQSFPNTCTSEIISQMSNIMGSNNCLQDMVSSGSIVPFYEKFLPLVTQPVVIEFSNLSLRTVQKKTFIIKNETSIPTDFWLRIKNFYPITCSCEWKSQEDQIKFSNKRIFSRQKGLIEDTLYRVKQPRSGIVIYVDPLNSNIGPFKAIPIDIYIFADTWGIYVDELEINITGLPQYTIGICVQVIGSPISLSISDRNEFNVPVIRYGMVSTGIHLQERKILLTNTSVVPIIIDWHTFIIKPVLESMPFNVAFNFHTPFTDELASKLRTNQQKDDSEIHLEEHSLSSRSTHAYDSTEFSAISNITSSYMESSHMTMSWKHNSETSNQYTTSSFNKCSKNDHKYTENKVYSHTSNIEEKKYIELQISILPYYGLIDSRICTVIPREMFISPKGNASLIIDIQLEKYKTMMNKSIEGEFVCKILGFIRIAPSDMYKDNYYARQSGNYFPPIEIDVTANITKPHLDFHISKFDKTFVCCASKVMQTRRKRLELTKTLFLYNTNNNSIEITLETYEPFHIKSKSVYTETDLHNSGIICINPNGCVEVEIACLVEEKLIQTIMNTSSSRDFKDSRITVKELLRIVHSDKHNQNVELILEIQLPILKLSSYTLDFGVVYIGDTKKLTLTIKNLSSIIAIANVEEFIIDKEHGTLPNHYNHDGWYFTVTVSFQPRKPGQLVETLEILTGVPYSTEECQLYGEGTLDEKYHTPGV</sequence>
<dbReference type="EMBL" id="KQ435687">
    <property type="protein sequence ID" value="KOX81343.1"/>
    <property type="molecule type" value="Genomic_DNA"/>
</dbReference>
<evidence type="ECO:0000313" key="1">
    <source>
        <dbReference type="EMBL" id="KOX81343.1"/>
    </source>
</evidence>
<proteinExistence type="predicted"/>
<dbReference type="PANTHER" id="PTHR46348">
    <property type="entry name" value="DELETED IN LUNG AND ESOPHAGEAL CANCER PROTEIN 1"/>
    <property type="match status" value="1"/>
</dbReference>
<reference evidence="1 2" key="1">
    <citation type="submission" date="2015-07" db="EMBL/GenBank/DDBJ databases">
        <title>The genome of Melipona quadrifasciata.</title>
        <authorList>
            <person name="Pan H."/>
            <person name="Kapheim K."/>
        </authorList>
    </citation>
    <scope>NUCLEOTIDE SEQUENCE [LARGE SCALE GENOMIC DNA]</scope>
    <source>
        <strain evidence="1">0111107301</strain>
        <tissue evidence="1">Whole body</tissue>
    </source>
</reference>
<protein>
    <recommendedName>
        <fullName evidence="3">Deleted in lung and esophageal cancer protein 1</fullName>
    </recommendedName>
</protein>
<dbReference type="GO" id="GO:0005737">
    <property type="term" value="C:cytoplasm"/>
    <property type="evidence" value="ECO:0007669"/>
    <property type="project" value="TreeGrafter"/>
</dbReference>
<keyword evidence="2" id="KW-1185">Reference proteome</keyword>
<dbReference type="STRING" id="166423.A0A0M9ADX5"/>
<dbReference type="GO" id="GO:0008285">
    <property type="term" value="P:negative regulation of cell population proliferation"/>
    <property type="evidence" value="ECO:0007669"/>
    <property type="project" value="InterPro"/>
</dbReference>
<dbReference type="Pfam" id="PF23316">
    <property type="entry name" value="Ig_DLEC1_6th"/>
    <property type="match status" value="1"/>
</dbReference>
<dbReference type="Gene3D" id="2.60.40.10">
    <property type="entry name" value="Immunoglobulins"/>
    <property type="match status" value="4"/>
</dbReference>
<name>A0A0M9ADX5_9HYME</name>
<evidence type="ECO:0000313" key="2">
    <source>
        <dbReference type="Proteomes" id="UP000053105"/>
    </source>
</evidence>
<accession>A0A0M9ADX5</accession>
<evidence type="ECO:0008006" key="3">
    <source>
        <dbReference type="Google" id="ProtNLM"/>
    </source>
</evidence>
<organism evidence="1 2">
    <name type="scientific">Melipona quadrifasciata</name>
    <dbReference type="NCBI Taxonomy" id="166423"/>
    <lineage>
        <taxon>Eukaryota</taxon>
        <taxon>Metazoa</taxon>
        <taxon>Ecdysozoa</taxon>
        <taxon>Arthropoda</taxon>
        <taxon>Hexapoda</taxon>
        <taxon>Insecta</taxon>
        <taxon>Pterygota</taxon>
        <taxon>Neoptera</taxon>
        <taxon>Endopterygota</taxon>
        <taxon>Hymenoptera</taxon>
        <taxon>Apocrita</taxon>
        <taxon>Aculeata</taxon>
        <taxon>Apoidea</taxon>
        <taxon>Anthophila</taxon>
        <taxon>Apidae</taxon>
        <taxon>Melipona</taxon>
    </lineage>
</organism>
<dbReference type="Proteomes" id="UP000053105">
    <property type="component" value="Unassembled WGS sequence"/>
</dbReference>
<dbReference type="OrthoDB" id="2115465at2759"/>
<dbReference type="InterPro" id="IPR033304">
    <property type="entry name" value="DLEC1"/>
</dbReference>
<gene>
    <name evidence="1" type="ORF">WN51_10676</name>
</gene>
<dbReference type="InterPro" id="IPR013783">
    <property type="entry name" value="Ig-like_fold"/>
</dbReference>
<dbReference type="GO" id="GO:0015631">
    <property type="term" value="F:tubulin binding"/>
    <property type="evidence" value="ECO:0007669"/>
    <property type="project" value="TreeGrafter"/>
</dbReference>
<dbReference type="PANTHER" id="PTHR46348:SF1">
    <property type="entry name" value="DELETED IN LUNG AND ESOPHAGEAL CANCER PROTEIN 1"/>
    <property type="match status" value="1"/>
</dbReference>